<reference evidence="5" key="1">
    <citation type="submission" date="2019-07" db="EMBL/GenBank/DDBJ databases">
        <title>Annotation for the trematode Paragonimus miyazaki's.</title>
        <authorList>
            <person name="Choi Y.-J."/>
        </authorList>
    </citation>
    <scope>NUCLEOTIDE SEQUENCE</scope>
    <source>
        <strain evidence="5">Japan</strain>
    </source>
</reference>
<proteinExistence type="predicted"/>
<evidence type="ECO:0000313" key="5">
    <source>
        <dbReference type="EMBL" id="KAF7259821.1"/>
    </source>
</evidence>
<dbReference type="CDD" id="cd06661">
    <property type="entry name" value="GGCT_like"/>
    <property type="match status" value="1"/>
</dbReference>
<dbReference type="SUPFAM" id="SSF110857">
    <property type="entry name" value="Gamma-glutamyl cyclotransferase-like"/>
    <property type="match status" value="1"/>
</dbReference>
<sequence>MIYYFAYGSNLLRQRIQLRNRSAVYVGVGCLTNYVLVFGGKSEYWGGATATIKPSLTDCVYGVVWTLDDEDIASLDAQEGVPNHYSPFSVSVSVGEKVFTCRTYALNTEQEGPPSPYYLDIVLRGAIQSNLPEFYVERLKQVHHNHTFGNNKVYSAVVSCLDPDERRAFQVIELRDNFSHIENE</sequence>
<dbReference type="InterPro" id="IPR036568">
    <property type="entry name" value="GGCT-like_sf"/>
</dbReference>
<organism evidence="5 6">
    <name type="scientific">Paragonimus skrjabini miyazakii</name>
    <dbReference type="NCBI Taxonomy" id="59628"/>
    <lineage>
        <taxon>Eukaryota</taxon>
        <taxon>Metazoa</taxon>
        <taxon>Spiralia</taxon>
        <taxon>Lophotrochozoa</taxon>
        <taxon>Platyhelminthes</taxon>
        <taxon>Trematoda</taxon>
        <taxon>Digenea</taxon>
        <taxon>Plagiorchiida</taxon>
        <taxon>Troglotremata</taxon>
        <taxon>Troglotrematidae</taxon>
        <taxon>Paragonimus</taxon>
    </lineage>
</organism>
<gene>
    <name evidence="5" type="ORF">EG68_02840</name>
</gene>
<dbReference type="InterPro" id="IPR013024">
    <property type="entry name" value="GGCT-like"/>
</dbReference>
<feature type="binding site" evidence="4">
    <location>
        <begin position="4"/>
        <end position="9"/>
    </location>
    <ligand>
        <name>substrate</name>
    </ligand>
</feature>
<dbReference type="PANTHER" id="PTHR12935">
    <property type="entry name" value="GAMMA-GLUTAMYLCYCLOTRANSFERASE"/>
    <property type="match status" value="1"/>
</dbReference>
<dbReference type="GO" id="GO:0003839">
    <property type="term" value="F:gamma-glutamylcyclotransferase activity"/>
    <property type="evidence" value="ECO:0007669"/>
    <property type="project" value="UniProtKB-EC"/>
</dbReference>
<name>A0A8S9Z3T7_9TREM</name>
<dbReference type="EMBL" id="JTDE01001022">
    <property type="protein sequence ID" value="KAF7259821.1"/>
    <property type="molecule type" value="Genomic_DNA"/>
</dbReference>
<keyword evidence="2" id="KW-0456">Lyase</keyword>
<protein>
    <recommendedName>
        <fullName evidence="1">gamma-glutamylcyclotransferase</fullName>
        <ecNumber evidence="1">4.3.2.9</ecNumber>
    </recommendedName>
</protein>
<dbReference type="EC" id="4.3.2.9" evidence="1"/>
<dbReference type="AlphaFoldDB" id="A0A8S9Z3T7"/>
<dbReference type="InterPro" id="IPR017939">
    <property type="entry name" value="G-Glutamylcylcotransferase"/>
</dbReference>
<feature type="binding site" evidence="4">
    <location>
        <position position="118"/>
    </location>
    <ligand>
        <name>substrate</name>
    </ligand>
</feature>
<evidence type="ECO:0000256" key="3">
    <source>
        <dbReference type="PIRSR" id="PIRSR617939-1"/>
    </source>
</evidence>
<dbReference type="Proteomes" id="UP000822476">
    <property type="component" value="Unassembled WGS sequence"/>
</dbReference>
<evidence type="ECO:0000256" key="4">
    <source>
        <dbReference type="PIRSR" id="PIRSR617939-2"/>
    </source>
</evidence>
<evidence type="ECO:0000256" key="1">
    <source>
        <dbReference type="ARBA" id="ARBA00012346"/>
    </source>
</evidence>
<comment type="caution">
    <text evidence="5">The sequence shown here is derived from an EMBL/GenBank/DDBJ whole genome shotgun (WGS) entry which is preliminary data.</text>
</comment>
<evidence type="ECO:0000313" key="6">
    <source>
        <dbReference type="Proteomes" id="UP000822476"/>
    </source>
</evidence>
<accession>A0A8S9Z3T7</accession>
<dbReference type="Pfam" id="PF13772">
    <property type="entry name" value="AIG2_2"/>
    <property type="match status" value="1"/>
</dbReference>
<dbReference type="Gene3D" id="3.10.490.10">
    <property type="entry name" value="Gamma-glutamyl cyclotransferase-like"/>
    <property type="match status" value="1"/>
</dbReference>
<dbReference type="PANTHER" id="PTHR12935:SF0">
    <property type="entry name" value="GAMMA-GLUTAMYLCYCLOTRANSFERASE"/>
    <property type="match status" value="1"/>
</dbReference>
<feature type="active site" description="Proton acceptor" evidence="3">
    <location>
        <position position="79"/>
    </location>
</feature>
<keyword evidence="6" id="KW-1185">Reference proteome</keyword>
<dbReference type="OrthoDB" id="2924818at2759"/>
<evidence type="ECO:0000256" key="2">
    <source>
        <dbReference type="ARBA" id="ARBA00023239"/>
    </source>
</evidence>